<dbReference type="OrthoDB" id="937857at2"/>
<evidence type="ECO:0000313" key="1">
    <source>
        <dbReference type="EMBL" id="KAA6438951.1"/>
    </source>
</evidence>
<gene>
    <name evidence="1" type="ORF">FEM33_15045</name>
</gene>
<dbReference type="Proteomes" id="UP000323994">
    <property type="component" value="Unassembled WGS sequence"/>
</dbReference>
<keyword evidence="2" id="KW-1185">Reference proteome</keyword>
<accession>A0A5M8QUH7</accession>
<dbReference type="EMBL" id="VBSN01000040">
    <property type="protein sequence ID" value="KAA6438951.1"/>
    <property type="molecule type" value="Genomic_DNA"/>
</dbReference>
<protein>
    <recommendedName>
        <fullName evidence="3">ParA family protein</fullName>
    </recommendedName>
</protein>
<name>A0A5M8QUH7_9BACT</name>
<organism evidence="1 2">
    <name type="scientific">Dyadobacter flavalbus</name>
    <dbReference type="NCBI Taxonomy" id="2579942"/>
    <lineage>
        <taxon>Bacteria</taxon>
        <taxon>Pseudomonadati</taxon>
        <taxon>Bacteroidota</taxon>
        <taxon>Cytophagia</taxon>
        <taxon>Cytophagales</taxon>
        <taxon>Spirosomataceae</taxon>
        <taxon>Dyadobacter</taxon>
    </lineage>
</organism>
<proteinExistence type="predicted"/>
<dbReference type="AlphaFoldDB" id="A0A5M8QUH7"/>
<dbReference type="RefSeq" id="WP_139012847.1">
    <property type="nucleotide sequence ID" value="NZ_VBSN01000040.1"/>
</dbReference>
<comment type="caution">
    <text evidence="1">The sequence shown here is derived from an EMBL/GenBank/DDBJ whole genome shotgun (WGS) entry which is preliminary data.</text>
</comment>
<reference evidence="1 2" key="1">
    <citation type="submission" date="2019-05" db="EMBL/GenBank/DDBJ databases">
        <authorList>
            <person name="Qu J.-H."/>
        </authorList>
    </citation>
    <scope>NUCLEOTIDE SEQUENCE [LARGE SCALE GENOMIC DNA]</scope>
    <source>
        <strain evidence="1 2">NS28</strain>
    </source>
</reference>
<sequence length="235" mass="25889">MKQVNLVLQSKGGVGKSLFIWFVAQNQKEEKTNFIDLDESTQTSVARLGAVVGDQRVRSFKILNEYKKLEREKIVELFEGLAGGKSEKYYVDFGAPESAEFLHLLQHDVPADILQQELAALGITLRVFVVVAGRDALASCVNYYNALMTALAGHFPLTMLVNMGTFGGVETAEKAVEKLKELGIELKQFGDLGSGGAVKDIIDLISQPQPDPASLGLMSKIMYRKKQQEIHEIIS</sequence>
<evidence type="ECO:0000313" key="2">
    <source>
        <dbReference type="Proteomes" id="UP000323994"/>
    </source>
</evidence>
<evidence type="ECO:0008006" key="3">
    <source>
        <dbReference type="Google" id="ProtNLM"/>
    </source>
</evidence>